<accession>A0A4V1RL88</accession>
<name>A0A4V1RL88_9ACTN</name>
<dbReference type="AlphaFoldDB" id="A0A4V1RL88"/>
<dbReference type="OrthoDB" id="3784862at2"/>
<dbReference type="EMBL" id="SDWT01000001">
    <property type="protein sequence ID" value="RYB94932.1"/>
    <property type="molecule type" value="Genomic_DNA"/>
</dbReference>
<feature type="chain" id="PRO_5020558103" description="Lipoprotein" evidence="1">
    <location>
        <begin position="29"/>
        <end position="154"/>
    </location>
</feature>
<protein>
    <recommendedName>
        <fullName evidence="4">Lipoprotein</fullName>
    </recommendedName>
</protein>
<evidence type="ECO:0000256" key="1">
    <source>
        <dbReference type="SAM" id="SignalP"/>
    </source>
</evidence>
<gene>
    <name evidence="2" type="ORF">EUA93_11590</name>
</gene>
<sequence length="154" mass="16062">MSGGTTLVRRARGLATALVVLACLGLSACGGDDVDTSSDPVEVEVGSAFSWDGFTVDDGWTLEGIDRSVNGDTVTTPSVKGTITNTLDEERAAIFEMVFSADSEPVATISCSAATMVKDQSQQFECPGLSATMPDDYDAVVVQEYVRDDGSSSS</sequence>
<keyword evidence="3" id="KW-1185">Reference proteome</keyword>
<evidence type="ECO:0000313" key="2">
    <source>
        <dbReference type="EMBL" id="RYB94932.1"/>
    </source>
</evidence>
<evidence type="ECO:0008006" key="4">
    <source>
        <dbReference type="Google" id="ProtNLM"/>
    </source>
</evidence>
<feature type="signal peptide" evidence="1">
    <location>
        <begin position="1"/>
        <end position="28"/>
    </location>
</feature>
<dbReference type="Proteomes" id="UP000294071">
    <property type="component" value="Unassembled WGS sequence"/>
</dbReference>
<evidence type="ECO:0000313" key="3">
    <source>
        <dbReference type="Proteomes" id="UP000294071"/>
    </source>
</evidence>
<proteinExistence type="predicted"/>
<reference evidence="2 3" key="1">
    <citation type="submission" date="2019-01" db="EMBL/GenBank/DDBJ databases">
        <title>Novel species of Nocardioides.</title>
        <authorList>
            <person name="Liu Q."/>
            <person name="Xin Y.-H."/>
        </authorList>
    </citation>
    <scope>NUCLEOTIDE SEQUENCE [LARGE SCALE GENOMIC DNA]</scope>
    <source>
        <strain evidence="2 3">CGMCC 4.6882</strain>
    </source>
</reference>
<comment type="caution">
    <text evidence="2">The sequence shown here is derived from an EMBL/GenBank/DDBJ whole genome shotgun (WGS) entry which is preliminary data.</text>
</comment>
<dbReference type="RefSeq" id="WP_129400277.1">
    <property type="nucleotide sequence ID" value="NZ_SDWT01000001.1"/>
</dbReference>
<organism evidence="2 3">
    <name type="scientific">Nocardioides oleivorans</name>
    <dbReference type="NCBI Taxonomy" id="273676"/>
    <lineage>
        <taxon>Bacteria</taxon>
        <taxon>Bacillati</taxon>
        <taxon>Actinomycetota</taxon>
        <taxon>Actinomycetes</taxon>
        <taxon>Propionibacteriales</taxon>
        <taxon>Nocardioidaceae</taxon>
        <taxon>Nocardioides</taxon>
    </lineage>
</organism>
<keyword evidence="1" id="KW-0732">Signal</keyword>